<gene>
    <name evidence="9" type="ORF">GCM10011323_05310</name>
</gene>
<keyword evidence="4 7" id="KW-0949">S-adenosyl-L-methionine</keyword>
<dbReference type="EMBL" id="BMFP01000001">
    <property type="protein sequence ID" value="GGG03425.1"/>
    <property type="molecule type" value="Genomic_DNA"/>
</dbReference>
<dbReference type="PRINTS" id="PR00105">
    <property type="entry name" value="C5METTRFRASE"/>
</dbReference>
<dbReference type="RefSeq" id="WP_188499953.1">
    <property type="nucleotide sequence ID" value="NZ_BMFP01000001.1"/>
</dbReference>
<name>A0ABQ1VX17_9BACT</name>
<keyword evidence="3 7" id="KW-0808">Transferase</keyword>
<organism evidence="9 10">
    <name type="scientific">Pontibacter amylolyticus</name>
    <dbReference type="NCBI Taxonomy" id="1424080"/>
    <lineage>
        <taxon>Bacteria</taxon>
        <taxon>Pseudomonadati</taxon>
        <taxon>Bacteroidota</taxon>
        <taxon>Cytophagia</taxon>
        <taxon>Cytophagales</taxon>
        <taxon>Hymenobacteraceae</taxon>
        <taxon>Pontibacter</taxon>
    </lineage>
</organism>
<evidence type="ECO:0000256" key="6">
    <source>
        <dbReference type="ARBA" id="ARBA00047422"/>
    </source>
</evidence>
<dbReference type="PANTHER" id="PTHR10629:SF52">
    <property type="entry name" value="DNA (CYTOSINE-5)-METHYLTRANSFERASE 1"/>
    <property type="match status" value="1"/>
</dbReference>
<dbReference type="Pfam" id="PF00145">
    <property type="entry name" value="DNA_methylase"/>
    <property type="match status" value="1"/>
</dbReference>
<dbReference type="EC" id="2.1.1.37" evidence="1"/>
<evidence type="ECO:0000256" key="2">
    <source>
        <dbReference type="ARBA" id="ARBA00022603"/>
    </source>
</evidence>
<dbReference type="InterPro" id="IPR031303">
    <property type="entry name" value="C5_meth_CS"/>
</dbReference>
<reference evidence="10" key="1">
    <citation type="journal article" date="2019" name="Int. J. Syst. Evol. Microbiol.">
        <title>The Global Catalogue of Microorganisms (GCM) 10K type strain sequencing project: providing services to taxonomists for standard genome sequencing and annotation.</title>
        <authorList>
            <consortium name="The Broad Institute Genomics Platform"/>
            <consortium name="The Broad Institute Genome Sequencing Center for Infectious Disease"/>
            <person name="Wu L."/>
            <person name="Ma J."/>
        </authorList>
    </citation>
    <scope>NUCLEOTIDE SEQUENCE [LARGE SCALE GENOMIC DNA]</scope>
    <source>
        <strain evidence="10">CGMCC 1.12749</strain>
    </source>
</reference>
<dbReference type="InterPro" id="IPR001525">
    <property type="entry name" value="C5_MeTfrase"/>
</dbReference>
<dbReference type="GO" id="GO:0032259">
    <property type="term" value="P:methylation"/>
    <property type="evidence" value="ECO:0007669"/>
    <property type="project" value="UniProtKB-KW"/>
</dbReference>
<comment type="catalytic activity">
    <reaction evidence="6">
        <text>a 2'-deoxycytidine in DNA + S-adenosyl-L-methionine = a 5-methyl-2'-deoxycytidine in DNA + S-adenosyl-L-homocysteine + H(+)</text>
        <dbReference type="Rhea" id="RHEA:13681"/>
        <dbReference type="Rhea" id="RHEA-COMP:11369"/>
        <dbReference type="Rhea" id="RHEA-COMP:11370"/>
        <dbReference type="ChEBI" id="CHEBI:15378"/>
        <dbReference type="ChEBI" id="CHEBI:57856"/>
        <dbReference type="ChEBI" id="CHEBI:59789"/>
        <dbReference type="ChEBI" id="CHEBI:85452"/>
        <dbReference type="ChEBI" id="CHEBI:85454"/>
        <dbReference type="EC" id="2.1.1.37"/>
    </reaction>
</comment>
<proteinExistence type="inferred from homology"/>
<evidence type="ECO:0000256" key="1">
    <source>
        <dbReference type="ARBA" id="ARBA00011975"/>
    </source>
</evidence>
<dbReference type="PROSITE" id="PS51679">
    <property type="entry name" value="SAM_MT_C5"/>
    <property type="match status" value="1"/>
</dbReference>
<evidence type="ECO:0000256" key="4">
    <source>
        <dbReference type="ARBA" id="ARBA00022691"/>
    </source>
</evidence>
<accession>A0ABQ1VX17</accession>
<sequence>MLGIDLFSGAGGLTLGAKQAGIEVVKAIEFDRESCNTYCHNNPDVDLINEDIRNVKDLAVTTNGPLILFGGPPCQGFSTSNQRNRSVKNQNNWMFKEYVRFVHSLKPQWILMENVKGFYETAGGAFFAKTLKLLEKEGYKLNYKILNASDYGVPQSRSRVFIVGSLNKGIDFKFPEKSTAKPVSVIEALDDLPVLDNGAAKCILPYKKEAESKFAKQLRLEKETSSNNLVTRNSALVIERYSHIPQGGNWENVPEGLMGNYKNRSRCHTGIYRRLIADEPSVVIGNFRKNMLIHPFEDRGLSVREAARLQSFPDNYEFKGSIGFQQQQVGNAVPPMLAKAVFQAILHS</sequence>
<dbReference type="PANTHER" id="PTHR10629">
    <property type="entry name" value="CYTOSINE-SPECIFIC METHYLTRANSFERASE"/>
    <property type="match status" value="1"/>
</dbReference>
<keyword evidence="5" id="KW-0680">Restriction system</keyword>
<dbReference type="Proteomes" id="UP000634043">
    <property type="component" value="Unassembled WGS sequence"/>
</dbReference>
<evidence type="ECO:0000256" key="5">
    <source>
        <dbReference type="ARBA" id="ARBA00022747"/>
    </source>
</evidence>
<evidence type="ECO:0000256" key="7">
    <source>
        <dbReference type="PROSITE-ProRule" id="PRU01016"/>
    </source>
</evidence>
<feature type="active site" evidence="7">
    <location>
        <position position="74"/>
    </location>
</feature>
<dbReference type="NCBIfam" id="TIGR00675">
    <property type="entry name" value="dcm"/>
    <property type="match status" value="1"/>
</dbReference>
<dbReference type="InterPro" id="IPR029063">
    <property type="entry name" value="SAM-dependent_MTases_sf"/>
</dbReference>
<dbReference type="SUPFAM" id="SSF53335">
    <property type="entry name" value="S-adenosyl-L-methionine-dependent methyltransferases"/>
    <property type="match status" value="1"/>
</dbReference>
<dbReference type="Gene3D" id="3.90.120.10">
    <property type="entry name" value="DNA Methylase, subunit A, domain 2"/>
    <property type="match status" value="1"/>
</dbReference>
<protein>
    <recommendedName>
        <fullName evidence="1">DNA (cytosine-5-)-methyltransferase</fullName>
        <ecNumber evidence="1">2.1.1.37</ecNumber>
    </recommendedName>
</protein>
<evidence type="ECO:0000256" key="8">
    <source>
        <dbReference type="RuleBase" id="RU000416"/>
    </source>
</evidence>
<evidence type="ECO:0000256" key="3">
    <source>
        <dbReference type="ARBA" id="ARBA00022679"/>
    </source>
</evidence>
<dbReference type="Gene3D" id="3.40.50.150">
    <property type="entry name" value="Vaccinia Virus protein VP39"/>
    <property type="match status" value="1"/>
</dbReference>
<dbReference type="InterPro" id="IPR050390">
    <property type="entry name" value="C5-Methyltransferase"/>
</dbReference>
<dbReference type="PROSITE" id="PS00095">
    <property type="entry name" value="C5_MTASE_2"/>
    <property type="match status" value="1"/>
</dbReference>
<dbReference type="GO" id="GO:0008168">
    <property type="term" value="F:methyltransferase activity"/>
    <property type="evidence" value="ECO:0007669"/>
    <property type="project" value="UniProtKB-KW"/>
</dbReference>
<keyword evidence="10" id="KW-1185">Reference proteome</keyword>
<evidence type="ECO:0000313" key="10">
    <source>
        <dbReference type="Proteomes" id="UP000634043"/>
    </source>
</evidence>
<comment type="similarity">
    <text evidence="7 8">Belongs to the class I-like SAM-binding methyltransferase superfamily. C5-methyltransferase family.</text>
</comment>
<evidence type="ECO:0000313" key="9">
    <source>
        <dbReference type="EMBL" id="GGG03425.1"/>
    </source>
</evidence>
<keyword evidence="2 7" id="KW-0489">Methyltransferase</keyword>
<comment type="caution">
    <text evidence="9">The sequence shown here is derived from an EMBL/GenBank/DDBJ whole genome shotgun (WGS) entry which is preliminary data.</text>
</comment>